<dbReference type="RefSeq" id="WP_354635594.1">
    <property type="nucleotide sequence ID" value="NZ_CP159837.1"/>
</dbReference>
<dbReference type="SMART" id="SM00912">
    <property type="entry name" value="Haemagg_act"/>
    <property type="match status" value="1"/>
</dbReference>
<dbReference type="Pfam" id="PF12770">
    <property type="entry name" value="CHAT"/>
    <property type="match status" value="1"/>
</dbReference>
<dbReference type="InterPro" id="IPR012334">
    <property type="entry name" value="Pectin_lyas_fold"/>
</dbReference>
<dbReference type="InterPro" id="IPR024983">
    <property type="entry name" value="CHAT_dom"/>
</dbReference>
<evidence type="ECO:0000313" key="4">
    <source>
        <dbReference type="EMBL" id="XCM37713.1"/>
    </source>
</evidence>
<feature type="region of interest" description="Disordered" evidence="1">
    <location>
        <begin position="2005"/>
        <end position="2026"/>
    </location>
</feature>
<evidence type="ECO:0000259" key="3">
    <source>
        <dbReference type="SMART" id="SM00912"/>
    </source>
</evidence>
<dbReference type="NCBIfam" id="TIGR01901">
    <property type="entry name" value="adhes_NPXG"/>
    <property type="match status" value="1"/>
</dbReference>
<reference evidence="4" key="1">
    <citation type="submission" date="2024-07" db="EMBL/GenBank/DDBJ databases">
        <authorList>
            <person name="Kim Y.J."/>
            <person name="Jeong J.Y."/>
        </authorList>
    </citation>
    <scope>NUCLEOTIDE SEQUENCE</scope>
    <source>
        <strain evidence="4">GIHE-MW2</strain>
    </source>
</reference>
<dbReference type="InterPro" id="IPR011050">
    <property type="entry name" value="Pectin_lyase_fold/virulence"/>
</dbReference>
<organism evidence="4">
    <name type="scientific">Planktothricoides raciborskii GIHE-MW2</name>
    <dbReference type="NCBI Taxonomy" id="2792601"/>
    <lineage>
        <taxon>Bacteria</taxon>
        <taxon>Bacillati</taxon>
        <taxon>Cyanobacteriota</taxon>
        <taxon>Cyanophyceae</taxon>
        <taxon>Oscillatoriophycideae</taxon>
        <taxon>Oscillatoriales</taxon>
        <taxon>Oscillatoriaceae</taxon>
        <taxon>Planktothricoides</taxon>
    </lineage>
</organism>
<feature type="chain" id="PRO_5043717334" evidence="2">
    <location>
        <begin position="29"/>
        <end position="2973"/>
    </location>
</feature>
<dbReference type="SUPFAM" id="SSF51126">
    <property type="entry name" value="Pectin lyase-like"/>
    <property type="match status" value="1"/>
</dbReference>
<feature type="region of interest" description="Disordered" evidence="1">
    <location>
        <begin position="2170"/>
        <end position="2193"/>
    </location>
</feature>
<sequence length="2973" mass="300731">MNYQNQAKIKLISGVIIASTTLTIPVNAQPITPAADGTGTIVNQQDNIINITGGQTSSNGANLFHSFDQFGVNTGQTANFQSSPEINNILGRVVGGNASIINGILQVTGGNSNLFLMNPAGILFGPNASLNVPADFTATTATSIGFGNNNWFQSIGDNNWANLVGNPIDFSFDLAQPGWVVNFGDLTLNSGQNLTLLGGGILNSGNLNVPGGNISIAAVPGESIVRISQPGNILSLDIATPGLNQGVINPLSLPELLTGGSQILDATQVQHNADGTITLTSSAVTIDPNTDTGLVLPAGEINVAAETGGQVNIFGEKIALIGTEINANGINNGGTVLIGGDYQGNGIVPNASQTFVDRNSSISANSQDQGNGGRVIVWADGINQFSGNITATGGVNSGNGGFVEISGKDTLIFRGNVDVSASQGIPGTILFDPKNITIANSGSDILAANDNFNENPSATVTFDADDITGLSGEVILEANNDIAVSEDIVTGSVSSLEMRAGRSINVNANIDTSGSNGNIILKGNNDSANVAQRDAGAANINMASGTTLNAGQGNVEISLGQLGQVGNITLDQVQGGLVNVNANGGNITQVNNDSLINASAVQLQTVGAGGIGLETEPLRLEANNLEATAGSGGAFFNVPNGDVTIGGVTDELTGMSITDGGDFRLEAVGNITVNEGISTATNSGNSGSITLASSQGGIAASYAVLDTHSVAGNAGFVTLNAFGDIQGYEISSYSQSSGRGGDISVTSENGGIYVNLLGSASVEGDGGLITLDAFGDIQGYEISSYSQSSGRGGDISVTSENGGIDVVLFYSLSLAGDGGTVTLNAEGNIQAESIYSYSEGNGEGGDISITSYSGGIGTNSLWINSSSVGGNGGSVILDALDGIQAEWILSAVGDIGQGGDISLTSQNGAIDVSLLESYSIAGDGGSVLLNAFENIQADSIYSSSYGSGQGGEVSLTSENGGISSNWVESYSEAGDGGAVTLNAENNIQTSWILSNSEGSGAGGDISLTSENGGISANWFDAYSVAGNGGNVTLNAFGNIQSFDISSYSEGSGKGGDISLTSQNGGIDVSLSDLNSYSVAGDGGSVTLNAAEDIQVYTISSSSDGSGAGGDISLTSENGGINTNKLDSSSLTGDGGAVTLNALGNIQTNIISSEGDNSGGNIQLSSGNSIYNSLMSSSSPNGTGGDITLTAGNAIATGNVISAGFEQGGNIALTTNFGDIDTSAGTLNAQAISENGVNGNITIAAHIGNITIGELNGPQNISINDGGTDNIWENNPSVSATADADNINSQTGQISIQAHNDINVNEAIVANSIESLALAAGRNININANIDTSGNNGNITLEANHNGADLNHRQPGTGNITMAPGTSLNSGSGNILLQLGTLAEVGNITLANLNTSGTVTVISPGGNIFSADRNSLITANGGTFQTYGSGGIGTATDPINITLNNLEASAGSGGAYFHSPNGAVTVGGASNNLSGISTSGGGAVSLTAAGNITVNEDISTLVSSGNAGNITLTSEDGAIHATGNLSSYTSQGNGGVVTMTAAGNITANDIQSFGSGGDGGAVTMTAEGEITVTGGIDSTGLVGDGGDVTMTAEGDIAIDGRIWTDAAFDGGSITLTSNTGEITTDLLWAKSFNGNAGAIAVTAAEDIRVRAIESQGNTRGGDITVTSNHGAVNTSEGQISAIAWQGQAGSVSLTAESSIQTAGIASFGGTGGGDITLTSDTGFIDTTQGRLDAYSSYGNGGSVVLRSPGEIRTSDIFASSGFEPTNILLPPSSEEIPDSTGNAGDITLESTNSAINTSAGILNSRSVGGSAGHINLNASSDIRTGFVVSSAGSAASSQGGDITITSHNGAINTTVGDLSAEAQIDPTDDVSVLETASIFENNSANLSAYSRGGTGGNVSLSAPGDITTSHISAFGPQGTGNVDLTSNNGAINTGAILSFSQAGNAGNVTLEAANDINTSHISAWGNQQGGNIAIESGGNFDIGEATIHSFSQESNAGDVQITTSGNTTLGGDTNRHGIRSAGQTEGGDITIRSYGNIDTTAGDLETYSETGTGGDVYLHADSSVNTQNIRTFGPVESGDITIISGDSSVNTASLETIAPNGTSGDININSFGTSGNIQTANLTSAGEDGSGNITVVAEDGSVITKNITSQATQGDSGDITVDGQDDVITGDITSQAGENSGDISVSSQEGSTTTGNVATVAQNGNSGDVTVTAQNDVATGNITSQAGQNSGNISVNSNAGSATTGNIATVAQNGNSGDVAVNAQNDVATGNITSQAGQNSGNILVSSNAGSATTGNIATVAQNGNSGDVTVTAQNDVATGNITSQAGQNSGNILVNSNAGSVTTGNIATVAENGNSGNIAVRANNDIYTLNISSIAAIDSGDISVTSDTGNINTANLETVAETGNSGDVDLTANQDINTGDISSIGGTNSGDISATSTEGAISTGDIETSAETGIAGDVTLNAQDDINTGSITSTGAISSGDITVNSAEGVVNTGEIYTDTGEINIHQGGLNSENTNSGLTNSISQDNLSLNPVFNPENHQNINDSDSEINLPQNLDNLQVFTSNILETSIEDRISTIEESRTSEFADFLGSSAENQVITTASAREILGSMAEQTGTQPAVVYVTAYDDQLELILFTADGSPIRAAVPEANRQALTKQVQEFRNEITDPRQRRSNSYLASAQQLYQWLIAPIEPQLQAAEIDTILFSMDAGLRGLPIAALYDGEQFLVEKYSLSLIPSVSLMDAHYQPLQGKKVLAMGADTFPDVDPLPGVSLELNLITQNLWRGTQLFNQDFTRENLQQEREHHGYEIVHLATHADFTPGENSQTYIYFWNDKLPLDDLRDLGLNNPATELLVLSACRTAVGDEMAELGFAGLAVRTGVKSALASLWYVSDEGTLGLMTEFYQFLHSAPIKAEALRQAQVAMIHNQVQVEGNELRGSKAFDENTLPPELVRLQNMNLSHPYFWSGFTMIGSPW</sequence>
<evidence type="ECO:0000256" key="1">
    <source>
        <dbReference type="SAM" id="MobiDB-lite"/>
    </source>
</evidence>
<dbReference type="Pfam" id="PF05860">
    <property type="entry name" value="TPS"/>
    <property type="match status" value="1"/>
</dbReference>
<proteinExistence type="predicted"/>
<name>A0AAU8JHV6_9CYAN</name>
<feature type="signal peptide" evidence="2">
    <location>
        <begin position="1"/>
        <end position="28"/>
    </location>
</feature>
<dbReference type="InterPro" id="IPR008638">
    <property type="entry name" value="FhaB/CdiA-like_TPS"/>
</dbReference>
<dbReference type="Gene3D" id="2.160.20.10">
    <property type="entry name" value="Single-stranded right-handed beta-helix, Pectin lyase-like"/>
    <property type="match status" value="1"/>
</dbReference>
<keyword evidence="2" id="KW-0732">Signal</keyword>
<dbReference type="EMBL" id="CP159837">
    <property type="protein sequence ID" value="XCM37713.1"/>
    <property type="molecule type" value="Genomic_DNA"/>
</dbReference>
<gene>
    <name evidence="4" type="ORF">ABWT76_000498</name>
</gene>
<evidence type="ECO:0000256" key="2">
    <source>
        <dbReference type="SAM" id="SignalP"/>
    </source>
</evidence>
<feature type="domain" description="Filamentous haemagglutinin FhaB/tRNA nuclease CdiA-like TPS" evidence="3">
    <location>
        <begin position="33"/>
        <end position="147"/>
    </location>
</feature>
<accession>A0AAU8JHV6</accession>
<protein>
    <submittedName>
        <fullName evidence="4">CHAT domain-containing protein</fullName>
    </submittedName>
</protein>